<evidence type="ECO:0000313" key="2">
    <source>
        <dbReference type="EMBL" id="GAA0301751.1"/>
    </source>
</evidence>
<name>A0AAV3S813_9EURY</name>
<sequence length="725" mass="76749">MTDAEPESRNDRTASVTVHVGTTATLVERATRRAAATDLVLTPERLHERNLKRALAEHARPRSSLHLASPTAVAHRVAPHTTDRGVLDRADRLRLLETVLDDRAVASEPLRSVFGTNPAAHAEAIEAAREELMTVAGEVGARRDALEVVADSLSTTAGQETQALLDGLVAVEDALAERADRDVSTAAALRAARDAIVRSDGAAWADAFPTIERLALAGVSTVGSPLLDFLGVVAASTDTDVHLFVRAGTGPRIADRLATRLVAGDDVDAADVTVANTPPDSLDPGVPVAELVATTRREEARAAMATIDALLERGVPVSDVAVVARDVDRYERALTRAARENGRHLSVWTQLAVDDTRPYRLLVACVELLAAASDGGNVTPEELFAPLDAEWCPPGSKAGGVWPLDHGDVSAVRRKLTGGSRSAEPKTVEPKTVASRTVEAGSSEPGTIEAWRRRLDTIEPASDGEAASRAGVRRLLAWIETHADTPRPADIRATLGPLLDAYERVVLPAQLASDTPDLGATSRSARALSRSRDLFGEAQAKYGDWRERGYVDGSWTAVADVLDATVTIRPGRREHDNAERIDVLDATDTWLRTIPYVVAVGFVDGEWPERPSGAFPPAFRDAVVAGDGGPGGGAALGVRGAWTEARERDHLADAVSAASAGLVCTRFTTDAAGVTAHRSPFLAEIAADAPVVTDDALDGLLAADRRVPDALARVFMGDADVDGER</sequence>
<gene>
    <name evidence="2" type="ORF">GCM10009066_14850</name>
</gene>
<dbReference type="RefSeq" id="WP_211311470.1">
    <property type="nucleotide sequence ID" value="NZ_BAAABL010000042.1"/>
</dbReference>
<evidence type="ECO:0008006" key="4">
    <source>
        <dbReference type="Google" id="ProtNLM"/>
    </source>
</evidence>
<dbReference type="Proteomes" id="UP001500837">
    <property type="component" value="Unassembled WGS sequence"/>
</dbReference>
<dbReference type="AlphaFoldDB" id="A0AAV3S813"/>
<comment type="caution">
    <text evidence="2">The sequence shown here is derived from an EMBL/GenBank/DDBJ whole genome shotgun (WGS) entry which is preliminary data.</text>
</comment>
<organism evidence="2 3">
    <name type="scientific">Halarchaeum salinum</name>
    <dbReference type="NCBI Taxonomy" id="489912"/>
    <lineage>
        <taxon>Archaea</taxon>
        <taxon>Methanobacteriati</taxon>
        <taxon>Methanobacteriota</taxon>
        <taxon>Stenosarchaea group</taxon>
        <taxon>Halobacteria</taxon>
        <taxon>Halobacteriales</taxon>
        <taxon>Halobacteriaceae</taxon>
    </lineage>
</organism>
<feature type="region of interest" description="Disordered" evidence="1">
    <location>
        <begin position="416"/>
        <end position="445"/>
    </location>
</feature>
<dbReference type="Pfam" id="PF26510">
    <property type="entry name" value="Halo_UvrD_like"/>
    <property type="match status" value="1"/>
</dbReference>
<proteinExistence type="predicted"/>
<accession>A0AAV3S813</accession>
<evidence type="ECO:0000313" key="3">
    <source>
        <dbReference type="Proteomes" id="UP001500837"/>
    </source>
</evidence>
<evidence type="ECO:0000256" key="1">
    <source>
        <dbReference type="SAM" id="MobiDB-lite"/>
    </source>
</evidence>
<dbReference type="SUPFAM" id="SSF52540">
    <property type="entry name" value="P-loop containing nucleoside triphosphate hydrolases"/>
    <property type="match status" value="1"/>
</dbReference>
<dbReference type="InterPro" id="IPR058819">
    <property type="entry name" value="UvrD_dom-like"/>
</dbReference>
<protein>
    <recommendedName>
        <fullName evidence="4">ATP-dependent helicase/nuclease subunit B</fullName>
    </recommendedName>
</protein>
<reference evidence="2 3" key="1">
    <citation type="journal article" date="2019" name="Int. J. Syst. Evol. Microbiol.">
        <title>The Global Catalogue of Microorganisms (GCM) 10K type strain sequencing project: providing services to taxonomists for standard genome sequencing and annotation.</title>
        <authorList>
            <consortium name="The Broad Institute Genomics Platform"/>
            <consortium name="The Broad Institute Genome Sequencing Center for Infectious Disease"/>
            <person name="Wu L."/>
            <person name="Ma J."/>
        </authorList>
    </citation>
    <scope>NUCLEOTIDE SEQUENCE [LARGE SCALE GENOMIC DNA]</scope>
    <source>
        <strain evidence="2 3">JCM 16330</strain>
    </source>
</reference>
<keyword evidence="3" id="KW-1185">Reference proteome</keyword>
<dbReference type="InterPro" id="IPR027417">
    <property type="entry name" value="P-loop_NTPase"/>
</dbReference>
<feature type="region of interest" description="Disordered" evidence="1">
    <location>
        <begin position="57"/>
        <end position="79"/>
    </location>
</feature>
<dbReference type="EMBL" id="BAAABL010000042">
    <property type="protein sequence ID" value="GAA0301751.1"/>
    <property type="molecule type" value="Genomic_DNA"/>
</dbReference>